<dbReference type="GO" id="GO:0006032">
    <property type="term" value="P:chitin catabolic process"/>
    <property type="evidence" value="ECO:0007669"/>
    <property type="project" value="UniProtKB-KW"/>
</dbReference>
<keyword evidence="2 7" id="KW-0378">Hydrolase</keyword>
<dbReference type="Gene3D" id="3.10.50.10">
    <property type="match status" value="1"/>
</dbReference>
<dbReference type="EMBL" id="JAACJJ010000028">
    <property type="protein sequence ID" value="KAF5321759.1"/>
    <property type="molecule type" value="Genomic_DNA"/>
</dbReference>
<evidence type="ECO:0000256" key="2">
    <source>
        <dbReference type="ARBA" id="ARBA00022801"/>
    </source>
</evidence>
<comment type="similarity">
    <text evidence="8">Belongs to the glycosyl hydrolase 18 family.</text>
</comment>
<dbReference type="GO" id="GO:0000272">
    <property type="term" value="P:polysaccharide catabolic process"/>
    <property type="evidence" value="ECO:0007669"/>
    <property type="project" value="UniProtKB-KW"/>
</dbReference>
<dbReference type="SUPFAM" id="SSF54556">
    <property type="entry name" value="Chitinase insertion domain"/>
    <property type="match status" value="1"/>
</dbReference>
<proteinExistence type="inferred from homology"/>
<dbReference type="PROSITE" id="PS51910">
    <property type="entry name" value="GH18_2"/>
    <property type="match status" value="1"/>
</dbReference>
<name>A0A8H5BEL9_9AGAR</name>
<gene>
    <name evidence="11" type="ORF">D9619_000582</name>
</gene>
<organism evidence="11 12">
    <name type="scientific">Psilocybe cf. subviscida</name>
    <dbReference type="NCBI Taxonomy" id="2480587"/>
    <lineage>
        <taxon>Eukaryota</taxon>
        <taxon>Fungi</taxon>
        <taxon>Dikarya</taxon>
        <taxon>Basidiomycota</taxon>
        <taxon>Agaricomycotina</taxon>
        <taxon>Agaricomycetes</taxon>
        <taxon>Agaricomycetidae</taxon>
        <taxon>Agaricales</taxon>
        <taxon>Agaricineae</taxon>
        <taxon>Strophariaceae</taxon>
        <taxon>Psilocybe</taxon>
    </lineage>
</organism>
<keyword evidence="5 7" id="KW-0326">Glycosidase</keyword>
<dbReference type="GO" id="GO:0005576">
    <property type="term" value="C:extracellular region"/>
    <property type="evidence" value="ECO:0007669"/>
    <property type="project" value="TreeGrafter"/>
</dbReference>
<dbReference type="InterPro" id="IPR001223">
    <property type="entry name" value="Glyco_hydro18_cat"/>
</dbReference>
<evidence type="ECO:0000256" key="9">
    <source>
        <dbReference type="SAM" id="SignalP"/>
    </source>
</evidence>
<dbReference type="PROSITE" id="PS01095">
    <property type="entry name" value="GH18_1"/>
    <property type="match status" value="1"/>
</dbReference>
<feature type="domain" description="GH18" evidence="10">
    <location>
        <begin position="28"/>
        <end position="413"/>
    </location>
</feature>
<comment type="caution">
    <text evidence="11">The sequence shown here is derived from an EMBL/GenBank/DDBJ whole genome shotgun (WGS) entry which is preliminary data.</text>
</comment>
<comment type="catalytic activity">
    <reaction evidence="1">
        <text>Random endo-hydrolysis of N-acetyl-beta-D-glucosaminide (1-&gt;4)-beta-linkages in chitin and chitodextrins.</text>
        <dbReference type="EC" id="3.2.1.14"/>
    </reaction>
</comment>
<keyword evidence="12" id="KW-1185">Reference proteome</keyword>
<dbReference type="InterPro" id="IPR050314">
    <property type="entry name" value="Glycosyl_Hydrlase_18"/>
</dbReference>
<dbReference type="GO" id="GO:0008843">
    <property type="term" value="F:endochitinase activity"/>
    <property type="evidence" value="ECO:0007669"/>
    <property type="project" value="UniProtKB-EC"/>
</dbReference>
<dbReference type="SMART" id="SM00636">
    <property type="entry name" value="Glyco_18"/>
    <property type="match status" value="1"/>
</dbReference>
<keyword evidence="9" id="KW-0732">Signal</keyword>
<evidence type="ECO:0000256" key="7">
    <source>
        <dbReference type="RuleBase" id="RU000489"/>
    </source>
</evidence>
<dbReference type="OrthoDB" id="73875at2759"/>
<dbReference type="GO" id="GO:0008061">
    <property type="term" value="F:chitin binding"/>
    <property type="evidence" value="ECO:0007669"/>
    <property type="project" value="InterPro"/>
</dbReference>
<evidence type="ECO:0000256" key="6">
    <source>
        <dbReference type="ARBA" id="ARBA00023326"/>
    </source>
</evidence>
<dbReference type="InterPro" id="IPR017853">
    <property type="entry name" value="GH"/>
</dbReference>
<evidence type="ECO:0000256" key="1">
    <source>
        <dbReference type="ARBA" id="ARBA00000822"/>
    </source>
</evidence>
<evidence type="ECO:0000256" key="3">
    <source>
        <dbReference type="ARBA" id="ARBA00023024"/>
    </source>
</evidence>
<keyword evidence="3" id="KW-0146">Chitin degradation</keyword>
<reference evidence="11 12" key="1">
    <citation type="journal article" date="2020" name="ISME J.">
        <title>Uncovering the hidden diversity of litter-decomposition mechanisms in mushroom-forming fungi.</title>
        <authorList>
            <person name="Floudas D."/>
            <person name="Bentzer J."/>
            <person name="Ahren D."/>
            <person name="Johansson T."/>
            <person name="Persson P."/>
            <person name="Tunlid A."/>
        </authorList>
    </citation>
    <scope>NUCLEOTIDE SEQUENCE [LARGE SCALE GENOMIC DNA]</scope>
    <source>
        <strain evidence="11 12">CBS 101986</strain>
    </source>
</reference>
<sequence length="413" mass="43523">MVLAAPLFLLAVSLAPSVAGSGVDTTTKVAAAWYAGWHADAGFPLSSVPWSKYTHLTYSFAETTSNTQVLDLSGSDPDLLPQFVSEAHANGVKALVSIGGWTGSRGFSLNVGSAANRTTFVKTVTQFATKYDLDGLDFDWEYPANQGIGCNAISTKDTANFLSFLQQLRKDPVGAKLTLTAAVATSPFIGPDGDSLTDVSGFKDVLDWIAVMNYDIWGPWSPTVGPNAPLNDTCASSANQAGSAVSAVKRWTKAGIPANRIVLGVAAYGHSFKVAKSNAFKSGSTTQLAVYPAFDSSVHPTGDSWDDAAGLDVCGNEQTAGGNIDFWGMVDLGFLNSDGTPKQGITQVYDSCSQTPFAYNSTSQIMVSYDNAQSFKAKGGFIKNTKLRGFAMWEAGGDLNSILLNAIRSGYGL</sequence>
<dbReference type="PANTHER" id="PTHR11177:SF392">
    <property type="entry name" value="HAP41P"/>
    <property type="match status" value="1"/>
</dbReference>
<feature type="chain" id="PRO_5034552067" description="GH18 domain-containing protein" evidence="9">
    <location>
        <begin position="21"/>
        <end position="413"/>
    </location>
</feature>
<dbReference type="SUPFAM" id="SSF51445">
    <property type="entry name" value="(Trans)glycosidases"/>
    <property type="match status" value="1"/>
</dbReference>
<dbReference type="AlphaFoldDB" id="A0A8H5BEL9"/>
<accession>A0A8H5BEL9</accession>
<evidence type="ECO:0000313" key="12">
    <source>
        <dbReference type="Proteomes" id="UP000567179"/>
    </source>
</evidence>
<evidence type="ECO:0000256" key="4">
    <source>
        <dbReference type="ARBA" id="ARBA00023277"/>
    </source>
</evidence>
<keyword evidence="4" id="KW-0119">Carbohydrate metabolism</keyword>
<dbReference type="InterPro" id="IPR001579">
    <property type="entry name" value="Glyco_hydro_18_chit_AS"/>
</dbReference>
<protein>
    <recommendedName>
        <fullName evidence="10">GH18 domain-containing protein</fullName>
    </recommendedName>
</protein>
<feature type="signal peptide" evidence="9">
    <location>
        <begin position="1"/>
        <end position="20"/>
    </location>
</feature>
<dbReference type="InterPro" id="IPR011583">
    <property type="entry name" value="Chitinase_II/V-like_cat"/>
</dbReference>
<evidence type="ECO:0000313" key="11">
    <source>
        <dbReference type="EMBL" id="KAF5321759.1"/>
    </source>
</evidence>
<evidence type="ECO:0000256" key="8">
    <source>
        <dbReference type="RuleBase" id="RU004453"/>
    </source>
</evidence>
<dbReference type="Proteomes" id="UP000567179">
    <property type="component" value="Unassembled WGS sequence"/>
</dbReference>
<evidence type="ECO:0000256" key="5">
    <source>
        <dbReference type="ARBA" id="ARBA00023295"/>
    </source>
</evidence>
<evidence type="ECO:0000259" key="10">
    <source>
        <dbReference type="PROSITE" id="PS51910"/>
    </source>
</evidence>
<dbReference type="Pfam" id="PF00704">
    <property type="entry name" value="Glyco_hydro_18"/>
    <property type="match status" value="1"/>
</dbReference>
<dbReference type="InterPro" id="IPR029070">
    <property type="entry name" value="Chitinase_insertion_sf"/>
</dbReference>
<dbReference type="Gene3D" id="3.20.20.80">
    <property type="entry name" value="Glycosidases"/>
    <property type="match status" value="1"/>
</dbReference>
<keyword evidence="6" id="KW-0624">Polysaccharide degradation</keyword>
<dbReference type="PANTHER" id="PTHR11177">
    <property type="entry name" value="CHITINASE"/>
    <property type="match status" value="1"/>
</dbReference>